<keyword evidence="3" id="KW-1185">Reference proteome</keyword>
<dbReference type="Ensembl" id="ENSGWIT00000005973.1">
    <property type="protein sequence ID" value="ENSGWIP00000005524.1"/>
    <property type="gene ID" value="ENSGWIG00000003040.1"/>
</dbReference>
<organism evidence="2 3">
    <name type="scientific">Gouania willdenowi</name>
    <name type="common">Blunt-snouted clingfish</name>
    <name type="synonym">Lepadogaster willdenowi</name>
    <dbReference type="NCBI Taxonomy" id="441366"/>
    <lineage>
        <taxon>Eukaryota</taxon>
        <taxon>Metazoa</taxon>
        <taxon>Chordata</taxon>
        <taxon>Craniata</taxon>
        <taxon>Vertebrata</taxon>
        <taxon>Euteleostomi</taxon>
        <taxon>Actinopterygii</taxon>
        <taxon>Neopterygii</taxon>
        <taxon>Teleostei</taxon>
        <taxon>Neoteleostei</taxon>
        <taxon>Acanthomorphata</taxon>
        <taxon>Ovalentaria</taxon>
        <taxon>Blenniimorphae</taxon>
        <taxon>Blenniiformes</taxon>
        <taxon>Gobiesocoidei</taxon>
        <taxon>Gobiesocidae</taxon>
        <taxon>Gobiesocinae</taxon>
        <taxon>Gouania</taxon>
    </lineage>
</organism>
<dbReference type="PANTHER" id="PTHR16155">
    <property type="entry name" value="DED DOMAIN-CONTAINING PROTEIN"/>
    <property type="match status" value="1"/>
</dbReference>
<reference evidence="2" key="2">
    <citation type="submission" date="2025-08" db="UniProtKB">
        <authorList>
            <consortium name="Ensembl"/>
        </authorList>
    </citation>
    <scope>IDENTIFICATION</scope>
</reference>
<protein>
    <submittedName>
        <fullName evidence="2">Uncharacterized protein</fullName>
    </submittedName>
</protein>
<evidence type="ECO:0000313" key="3">
    <source>
        <dbReference type="Proteomes" id="UP000694680"/>
    </source>
</evidence>
<dbReference type="AlphaFoldDB" id="A0A8C5DGA2"/>
<reference evidence="2" key="3">
    <citation type="submission" date="2025-09" db="UniProtKB">
        <authorList>
            <consortium name="Ensembl"/>
        </authorList>
    </citation>
    <scope>IDENTIFICATION</scope>
</reference>
<reference evidence="2" key="1">
    <citation type="submission" date="2020-06" db="EMBL/GenBank/DDBJ databases">
        <authorList>
            <consortium name="Wellcome Sanger Institute Data Sharing"/>
        </authorList>
    </citation>
    <scope>NUCLEOTIDE SEQUENCE [LARGE SCALE GENOMIC DNA]</scope>
</reference>
<evidence type="ECO:0000256" key="1">
    <source>
        <dbReference type="SAM" id="MobiDB-lite"/>
    </source>
</evidence>
<feature type="region of interest" description="Disordered" evidence="1">
    <location>
        <begin position="329"/>
        <end position="349"/>
    </location>
</feature>
<dbReference type="Proteomes" id="UP000694680">
    <property type="component" value="Chromosome 21"/>
</dbReference>
<dbReference type="PANTHER" id="PTHR16155:SF20">
    <property type="entry name" value="STERILE ALPHA MOTIF DOMAIN-CONTAINING PROTEIN 9-LIKE"/>
    <property type="match status" value="1"/>
</dbReference>
<sequence length="561" mass="64804">MVELLHLRTCRCAVLRENQADQSEIAKQVVKLLTCESKEVQPTVPVLLMIDDFEDEDKVSDLQELIETECEERGIQSSSALVLLLNCRRSESSHSIQSSPDTVFIGNDLSAKEQTKFEAKLREIKKTHKNADTFYGFMIMKENFQPAYIQSVERLPLLIHWRIAKECLNELSSTHNMKRAEIVDILLNTDTVYGCIQGTDYLLQELRYILVNRQLSSKRENKFSPFIEDIARETPGLEESVLENASKRFEKDAVVCQLLARYNYLRKKNFREAKSWAKKARDLHKDSSYFADTSAQVIKHELKNALGNIKEEPLVPEKLQHCFETGSKSNRRFQRDTKTSKERVSPATEKQIQQHFAQHIRLSLKTSPVFSAHRVRHDIMSQVLAGKLVIEGFSANTTTPELNLPELLKARQFLEMEKVDSYTGILSYLSESKAVGKLEECAREYEYLCARNQNVKDCINCIYVSVVLSCTKRESKHIPPYQVLLHRLQDVLRNHISLKDSSSTYFIAVVLLWPCPLHPTKCESLEKYISLLRSCYHDDMKEVYCGKWPVLHFFLGKKTWL</sequence>
<feature type="compositionally biased region" description="Basic and acidic residues" evidence="1">
    <location>
        <begin position="333"/>
        <end position="344"/>
    </location>
</feature>
<accession>A0A8C5DGA2</accession>
<dbReference type="GO" id="GO:0005737">
    <property type="term" value="C:cytoplasm"/>
    <property type="evidence" value="ECO:0007669"/>
    <property type="project" value="TreeGrafter"/>
</dbReference>
<evidence type="ECO:0000313" key="2">
    <source>
        <dbReference type="Ensembl" id="ENSGWIP00000005524.1"/>
    </source>
</evidence>
<name>A0A8C5DGA2_GOUWI</name>
<proteinExistence type="predicted"/>